<evidence type="ECO:0000256" key="2">
    <source>
        <dbReference type="ARBA" id="ARBA00022490"/>
    </source>
</evidence>
<dbReference type="GO" id="GO:0036503">
    <property type="term" value="P:ERAD pathway"/>
    <property type="evidence" value="ECO:0007669"/>
    <property type="project" value="TreeGrafter"/>
</dbReference>
<dbReference type="PANTHER" id="PTHR23346">
    <property type="entry name" value="TRANSLATIONAL ACTIVATOR GCN1-RELATED"/>
    <property type="match status" value="1"/>
</dbReference>
<dbReference type="GO" id="GO:0000502">
    <property type="term" value="C:proteasome complex"/>
    <property type="evidence" value="ECO:0007669"/>
    <property type="project" value="UniProtKB-KW"/>
</dbReference>
<organism evidence="7 8">
    <name type="scientific">Schizosaccharomyces octosporus (strain yFS286)</name>
    <name type="common">Fission yeast</name>
    <name type="synonym">Octosporomyces octosporus</name>
    <dbReference type="NCBI Taxonomy" id="483514"/>
    <lineage>
        <taxon>Eukaryota</taxon>
        <taxon>Fungi</taxon>
        <taxon>Dikarya</taxon>
        <taxon>Ascomycota</taxon>
        <taxon>Taphrinomycotina</taxon>
        <taxon>Schizosaccharomycetes</taxon>
        <taxon>Schizosaccharomycetales</taxon>
        <taxon>Schizosaccharomycetaceae</taxon>
        <taxon>Schizosaccharomyces</taxon>
    </lineage>
</organism>
<keyword evidence="4 7" id="KW-0647">Proteasome</keyword>
<dbReference type="PANTHER" id="PTHR23346:SF19">
    <property type="entry name" value="PROTEASOME ADAPTER AND SCAFFOLD PROTEIN ECM29"/>
    <property type="match status" value="1"/>
</dbReference>
<dbReference type="Pfam" id="PF13001">
    <property type="entry name" value="ECM29_N"/>
    <property type="match status" value="2"/>
</dbReference>
<dbReference type="InterPro" id="IPR011989">
    <property type="entry name" value="ARM-like"/>
</dbReference>
<dbReference type="InterPro" id="IPR055443">
    <property type="entry name" value="HEAT_ECM29"/>
</dbReference>
<dbReference type="Pfam" id="PF24492">
    <property type="entry name" value="HEAT_ECM29"/>
    <property type="match status" value="1"/>
</dbReference>
<dbReference type="GO" id="GO:0060090">
    <property type="term" value="F:molecular adaptor activity"/>
    <property type="evidence" value="ECO:0007669"/>
    <property type="project" value="InterPro"/>
</dbReference>
<evidence type="ECO:0000313" key="7">
    <source>
        <dbReference type="EMBL" id="EPX73179.1"/>
    </source>
</evidence>
<dbReference type="VEuPathDB" id="FungiDB:SOCG_00934"/>
<gene>
    <name evidence="7" type="ORF">SOCG_00934</name>
</gene>
<dbReference type="Gene3D" id="1.25.10.10">
    <property type="entry name" value="Leucine-rich Repeat Variant"/>
    <property type="match status" value="2"/>
</dbReference>
<evidence type="ECO:0000256" key="3">
    <source>
        <dbReference type="ARBA" id="ARBA00022737"/>
    </source>
</evidence>
<evidence type="ECO:0000313" key="8">
    <source>
        <dbReference type="Proteomes" id="UP000016088"/>
    </source>
</evidence>
<proteinExistence type="predicted"/>
<dbReference type="EMBL" id="KE503207">
    <property type="protein sequence ID" value="EPX73179.1"/>
    <property type="molecule type" value="Genomic_DNA"/>
</dbReference>
<dbReference type="OMA" id="STRMEFS"/>
<dbReference type="GO" id="GO:0043248">
    <property type="term" value="P:proteasome assembly"/>
    <property type="evidence" value="ECO:0007669"/>
    <property type="project" value="InterPro"/>
</dbReference>
<comment type="subcellular location">
    <subcellularLocation>
        <location evidence="1">Cytoplasm</location>
    </subcellularLocation>
</comment>
<feature type="domain" description="Proteasome component Ecm29 N-terminal" evidence="5">
    <location>
        <begin position="171"/>
        <end position="440"/>
    </location>
</feature>
<sequence length="1676" mass="189786">MADSELRLLNGAEFKLALAKSSESFESLISVYLAPILLKLDSPYEPVRNKTITIANHVMTRITSETNIRLPMLALVKQYIEANQALRKRFLVAFISIGKARLPPSPDVDLLQVCLSHVNNHPIVLLNLTIRLLNMIRPVPSITCTEEVCFIMSCFFLIQSSQTLFTELQHSPKTVEYRKGVLNWLEKSEWPKTWNWLAYFFASSDTHKEVAQLADDLVRNTNGSPDIENKNHVEILLDIVLDDFYVEYLSLKFSIPVTLRNKALQYLLRSNIACTNPKSMNCIKLILEAPPTLQSKLIQFTRWISANADPSVLRPRAAGILDDIFNILSNSTISNELLRGFLYTSIGLLAKSNSDLVSTSLLSTLLSALQVESPDVRVAIDESLSIILPFFKNFHSPYELLPIIEKYLITTPNSPAASSSLRYLLVAFPFEFLPSRFLCLKTQDPSVFPSLLSEEAKKGLFLSRWLLHNNVYLDYAIVKDPSTSSTVYPNTDDAILHLIAEYNPEALWKSFSVEVCSSMLGFIKRCMAYQITKDLNICDDNELFDTLLRSDLSLRKDFAQLLSTVKYLQPFLRFVFEGVLLHSQEAVHVFNQLLFFTSPDILMEFSEDALMKQTLVAPAQLRDTMSRSSGLLLSTKGYNLVFQQLETLLRVIKISNTRNDSFSKNITALFIIGYTVSFSVFRNGNRILSSEYASILGEFFSILYAYLQSDGSGEKRAALSVYQFIFLNIRIEDLTKQYLHLKDVIETIVNVAKSEKDTTLRIQAMITLSHVPISLNEPFDHDLIEMILNTIYLTYHDDSPDILFASAESMANFAGGMCCTFTKTKLPFQEGTENVNTLSPLYAMVLSKIVGEWSKSSRPLLRKASSLWLYYIVKFCKCQAYTFERFNDIYHTFLTFLVDLDDFIQDTASKGLKAAYDLLDDEKKKSFTTNLISTITADRVDPTTKAPLDADTALFTTNQGSITTYKDICSLASESGNPDLVYSFLSIANTNSVWQSRKGLASGLGYMNISNDEKRKLFAVKSQTGSSLLTKLYLYRHDPNVSVARTMTEIWNSLVPSDLDLKSHRQNLISSSLNSMSDYSWRVRESGVNSLVDLLSNVPVLEYIDQLQEIWRMSYRTLDDIKESVRTASFTLCKLLARAVIQTIENTSLNTTDTGLSRSRKIMSIAVPFLLKCCHEDAKDIQSFSYSTITELVKFTNPALTPFVPSIIEIMLDYLTKYESNAASFLEFHASTYKVKAEDLDSARVSAVQSSSMMSNIEKCLSILNEESMKDLVPILQRMITRTTGVPTKIGSAQICMLLVIRRQDFVAPYAAKFNQALVSSLFSKNGAVNTSFTSALGYTLRVTPLNLADEVCREVLNKFYEGDEFTQTVCANFVRALTRFAPDLLHNIGSTLFPFIFFGKHSSFAQVSSILEKLWNDTSSGGSSVNLYKDEILEIIKSNLEATQWDLRRPAAATLLSFVHSSRLNDSEEVYTLLVTKMKERSWPGKEYLLESLVQLAIKCPGYINATKLDEVLEILQRELRRRNTFYKLKGTRILGDFLSDPSYRGVQFYDFCMDEFQLFLDESWFHEEDSEFSIEDRIQLQMNVVYVMASSCRNGNDGRLVESLAKTLDQNYLHWKVKLEILKQAQKMKCLLQDPLDVKFLNVLARCCEGNPSPKAKDFAENVLGVDNLKLLKL</sequence>
<dbReference type="GeneID" id="25029918"/>
<name>S9RGK3_SCHOY</name>
<evidence type="ECO:0000259" key="6">
    <source>
        <dbReference type="Pfam" id="PF24492"/>
    </source>
</evidence>
<keyword evidence="3" id="KW-0677">Repeat</keyword>
<dbReference type="InterPro" id="IPR024372">
    <property type="entry name" value="Ecm29_N"/>
</dbReference>
<dbReference type="InterPro" id="IPR016024">
    <property type="entry name" value="ARM-type_fold"/>
</dbReference>
<dbReference type="Proteomes" id="UP000016088">
    <property type="component" value="Unassembled WGS sequence"/>
</dbReference>
<evidence type="ECO:0000256" key="4">
    <source>
        <dbReference type="ARBA" id="ARBA00022942"/>
    </source>
</evidence>
<keyword evidence="8" id="KW-1185">Reference proteome</keyword>
<feature type="domain" description="Proteasome adapter and scaffold protein ECM29 HEAT-repeat" evidence="6">
    <location>
        <begin position="1200"/>
        <end position="1358"/>
    </location>
</feature>
<protein>
    <submittedName>
        <fullName evidence="7">Proteasome component</fullName>
    </submittedName>
</protein>
<evidence type="ECO:0000256" key="1">
    <source>
        <dbReference type="ARBA" id="ARBA00004496"/>
    </source>
</evidence>
<dbReference type="SUPFAM" id="SSF48371">
    <property type="entry name" value="ARM repeat"/>
    <property type="match status" value="3"/>
</dbReference>
<dbReference type="GO" id="GO:0005634">
    <property type="term" value="C:nucleus"/>
    <property type="evidence" value="ECO:0007669"/>
    <property type="project" value="TreeGrafter"/>
</dbReference>
<dbReference type="eggNOG" id="KOG0915">
    <property type="taxonomic scope" value="Eukaryota"/>
</dbReference>
<dbReference type="RefSeq" id="XP_013018808.1">
    <property type="nucleotide sequence ID" value="XM_013163354.1"/>
</dbReference>
<reference evidence="7 8" key="1">
    <citation type="journal article" date="2011" name="Science">
        <title>Comparative functional genomics of the fission yeasts.</title>
        <authorList>
            <person name="Rhind N."/>
            <person name="Chen Z."/>
            <person name="Yassour M."/>
            <person name="Thompson D.A."/>
            <person name="Haas B.J."/>
            <person name="Habib N."/>
            <person name="Wapinski I."/>
            <person name="Roy S."/>
            <person name="Lin M.F."/>
            <person name="Heiman D.I."/>
            <person name="Young S.K."/>
            <person name="Furuya K."/>
            <person name="Guo Y."/>
            <person name="Pidoux A."/>
            <person name="Chen H.M."/>
            <person name="Robbertse B."/>
            <person name="Goldberg J.M."/>
            <person name="Aoki K."/>
            <person name="Bayne E.H."/>
            <person name="Berlin A.M."/>
            <person name="Desjardins C.A."/>
            <person name="Dobbs E."/>
            <person name="Dukaj L."/>
            <person name="Fan L."/>
            <person name="FitzGerald M.G."/>
            <person name="French C."/>
            <person name="Gujja S."/>
            <person name="Hansen K."/>
            <person name="Keifenheim D."/>
            <person name="Levin J.Z."/>
            <person name="Mosher R.A."/>
            <person name="Mueller C.A."/>
            <person name="Pfiffner J."/>
            <person name="Priest M."/>
            <person name="Russ C."/>
            <person name="Smialowska A."/>
            <person name="Swoboda P."/>
            <person name="Sykes S.M."/>
            <person name="Vaughn M."/>
            <person name="Vengrova S."/>
            <person name="Yoder R."/>
            <person name="Zeng Q."/>
            <person name="Allshire R."/>
            <person name="Baulcombe D."/>
            <person name="Birren B.W."/>
            <person name="Brown W."/>
            <person name="Ekwall K."/>
            <person name="Kellis M."/>
            <person name="Leatherwood J."/>
            <person name="Levin H."/>
            <person name="Margalit H."/>
            <person name="Martienssen R."/>
            <person name="Nieduszynski C.A."/>
            <person name="Spatafora J.W."/>
            <person name="Friedman N."/>
            <person name="Dalgaard J.Z."/>
            <person name="Baumann P."/>
            <person name="Niki H."/>
            <person name="Regev A."/>
            <person name="Nusbaum C."/>
        </authorList>
    </citation>
    <scope>NUCLEOTIDE SEQUENCE [LARGE SCALE GENOMIC DNA]</scope>
    <source>
        <strain evidence="8">yFS286</strain>
    </source>
</reference>
<evidence type="ECO:0000259" key="5">
    <source>
        <dbReference type="Pfam" id="PF13001"/>
    </source>
</evidence>
<dbReference type="GO" id="GO:0005737">
    <property type="term" value="C:cytoplasm"/>
    <property type="evidence" value="ECO:0007669"/>
    <property type="project" value="UniProtKB-SubCell"/>
</dbReference>
<feature type="domain" description="Proteasome component Ecm29 N-terminal" evidence="5">
    <location>
        <begin position="11"/>
        <end position="140"/>
    </location>
</feature>
<accession>S9RGK3</accession>
<dbReference type="OrthoDB" id="16066at2759"/>
<keyword evidence="2" id="KW-0963">Cytoplasm</keyword>
<dbReference type="HOGENOM" id="CLU_000880_2_1_1"/>